<dbReference type="AlphaFoldDB" id="A0A8C0U5R7"/>
<evidence type="ECO:0000313" key="3">
    <source>
        <dbReference type="Proteomes" id="UP000694410"/>
    </source>
</evidence>
<sequence length="116" mass="12196">PESSLLPASRPSPSISLLPPSLLDLYLSTTPNITCVATNLKSPEPKFTWSRSSGGALGVATSDPAQKLPNGFYEVQSHLGICAEDWNSGDTFTCTVTAEELGPTAMVGTIRKDTGQ</sequence>
<dbReference type="SUPFAM" id="SSF48726">
    <property type="entry name" value="Immunoglobulin"/>
    <property type="match status" value="1"/>
</dbReference>
<protein>
    <recommendedName>
        <fullName evidence="1">Ig-like domain-containing protein</fullName>
    </recommendedName>
</protein>
<evidence type="ECO:0000259" key="1">
    <source>
        <dbReference type="PROSITE" id="PS50835"/>
    </source>
</evidence>
<dbReference type="FunFam" id="2.60.40.10:FF:000998">
    <property type="entry name" value="Immunoglobulin heavy constant epsilon"/>
    <property type="match status" value="1"/>
</dbReference>
<dbReference type="PROSITE" id="PS50835">
    <property type="entry name" value="IG_LIKE"/>
    <property type="match status" value="1"/>
</dbReference>
<dbReference type="Pfam" id="PF07654">
    <property type="entry name" value="C1-set"/>
    <property type="match status" value="1"/>
</dbReference>
<name>A0A8C0U5R7_CYACU</name>
<reference evidence="2" key="1">
    <citation type="submission" date="2025-08" db="UniProtKB">
        <authorList>
            <consortium name="Ensembl"/>
        </authorList>
    </citation>
    <scope>IDENTIFICATION</scope>
</reference>
<dbReference type="InterPro" id="IPR003597">
    <property type="entry name" value="Ig_C1-set"/>
</dbReference>
<dbReference type="Ensembl" id="ENSCCET00000006402.1">
    <property type="protein sequence ID" value="ENSCCEP00000003848.1"/>
    <property type="gene ID" value="ENSCCEG00000004291.1"/>
</dbReference>
<dbReference type="Gene3D" id="2.60.40.10">
    <property type="entry name" value="Immunoglobulins"/>
    <property type="match status" value="1"/>
</dbReference>
<dbReference type="InterPro" id="IPR007110">
    <property type="entry name" value="Ig-like_dom"/>
</dbReference>
<dbReference type="Proteomes" id="UP000694410">
    <property type="component" value="Unplaced"/>
</dbReference>
<organism evidence="2 3">
    <name type="scientific">Cyanistes caeruleus</name>
    <name type="common">Eurasian blue tit</name>
    <name type="synonym">Parus caeruleus</name>
    <dbReference type="NCBI Taxonomy" id="156563"/>
    <lineage>
        <taxon>Eukaryota</taxon>
        <taxon>Metazoa</taxon>
        <taxon>Chordata</taxon>
        <taxon>Craniata</taxon>
        <taxon>Vertebrata</taxon>
        <taxon>Euteleostomi</taxon>
        <taxon>Archelosauria</taxon>
        <taxon>Archosauria</taxon>
        <taxon>Dinosauria</taxon>
        <taxon>Saurischia</taxon>
        <taxon>Theropoda</taxon>
        <taxon>Coelurosauria</taxon>
        <taxon>Aves</taxon>
        <taxon>Neognathae</taxon>
        <taxon>Neoaves</taxon>
        <taxon>Telluraves</taxon>
        <taxon>Australaves</taxon>
        <taxon>Passeriformes</taxon>
        <taxon>Paridae</taxon>
        <taxon>Cyanistes</taxon>
    </lineage>
</organism>
<evidence type="ECO:0000313" key="2">
    <source>
        <dbReference type="Ensembl" id="ENSCCEP00000003848.1"/>
    </source>
</evidence>
<dbReference type="SMART" id="SM00407">
    <property type="entry name" value="IGc1"/>
    <property type="match status" value="1"/>
</dbReference>
<keyword evidence="3" id="KW-1185">Reference proteome</keyword>
<reference evidence="2" key="2">
    <citation type="submission" date="2025-09" db="UniProtKB">
        <authorList>
            <consortium name="Ensembl"/>
        </authorList>
    </citation>
    <scope>IDENTIFICATION</scope>
</reference>
<dbReference type="InterPro" id="IPR013783">
    <property type="entry name" value="Ig-like_fold"/>
</dbReference>
<dbReference type="InterPro" id="IPR036179">
    <property type="entry name" value="Ig-like_dom_sf"/>
</dbReference>
<feature type="domain" description="Ig-like" evidence="1">
    <location>
        <begin position="13"/>
        <end position="97"/>
    </location>
</feature>
<proteinExistence type="predicted"/>
<accession>A0A8C0U5R7</accession>